<keyword evidence="1" id="KW-0812">Transmembrane</keyword>
<accession>A0AAD8K6K7</accession>
<dbReference type="EMBL" id="JAUHHV010000007">
    <property type="protein sequence ID" value="KAK1416863.1"/>
    <property type="molecule type" value="Genomic_DNA"/>
</dbReference>
<keyword evidence="3" id="KW-1185">Reference proteome</keyword>
<gene>
    <name evidence="2" type="ORF">QVD17_25980</name>
</gene>
<protein>
    <submittedName>
        <fullName evidence="2">Uncharacterized protein</fullName>
    </submittedName>
</protein>
<evidence type="ECO:0000256" key="1">
    <source>
        <dbReference type="SAM" id="Phobius"/>
    </source>
</evidence>
<name>A0AAD8K6K7_TARER</name>
<keyword evidence="1" id="KW-0472">Membrane</keyword>
<evidence type="ECO:0000313" key="2">
    <source>
        <dbReference type="EMBL" id="KAK1416863.1"/>
    </source>
</evidence>
<keyword evidence="1" id="KW-1133">Transmembrane helix</keyword>
<proteinExistence type="predicted"/>
<feature type="transmembrane region" description="Helical" evidence="1">
    <location>
        <begin position="38"/>
        <end position="56"/>
    </location>
</feature>
<reference evidence="2" key="1">
    <citation type="journal article" date="2023" name="bioRxiv">
        <title>Improved chromosome-level genome assembly for marigold (Tagetes erecta).</title>
        <authorList>
            <person name="Jiang F."/>
            <person name="Yuan L."/>
            <person name="Wang S."/>
            <person name="Wang H."/>
            <person name="Xu D."/>
            <person name="Wang A."/>
            <person name="Fan W."/>
        </authorList>
    </citation>
    <scope>NUCLEOTIDE SEQUENCE</scope>
    <source>
        <strain evidence="2">WSJ</strain>
        <tissue evidence="2">Leaf</tissue>
    </source>
</reference>
<dbReference type="Proteomes" id="UP001229421">
    <property type="component" value="Unassembled WGS sequence"/>
</dbReference>
<sequence length="80" mass="9074">MDRSKATNRKSNQTHNNSTFHISHQSTVLIPHTQNISLLYSSILLLFLSLTVFLFPTSHTLQSTCCFKGLGRLKFEAIHT</sequence>
<comment type="caution">
    <text evidence="2">The sequence shown here is derived from an EMBL/GenBank/DDBJ whole genome shotgun (WGS) entry which is preliminary data.</text>
</comment>
<evidence type="ECO:0000313" key="3">
    <source>
        <dbReference type="Proteomes" id="UP001229421"/>
    </source>
</evidence>
<dbReference type="AlphaFoldDB" id="A0AAD8K6K7"/>
<organism evidence="2 3">
    <name type="scientific">Tagetes erecta</name>
    <name type="common">African marigold</name>
    <dbReference type="NCBI Taxonomy" id="13708"/>
    <lineage>
        <taxon>Eukaryota</taxon>
        <taxon>Viridiplantae</taxon>
        <taxon>Streptophyta</taxon>
        <taxon>Embryophyta</taxon>
        <taxon>Tracheophyta</taxon>
        <taxon>Spermatophyta</taxon>
        <taxon>Magnoliopsida</taxon>
        <taxon>eudicotyledons</taxon>
        <taxon>Gunneridae</taxon>
        <taxon>Pentapetalae</taxon>
        <taxon>asterids</taxon>
        <taxon>campanulids</taxon>
        <taxon>Asterales</taxon>
        <taxon>Asteraceae</taxon>
        <taxon>Asteroideae</taxon>
        <taxon>Heliantheae alliance</taxon>
        <taxon>Tageteae</taxon>
        <taxon>Tagetes</taxon>
    </lineage>
</organism>